<dbReference type="SMART" id="SM00220">
    <property type="entry name" value="S_TKc"/>
    <property type="match status" value="1"/>
</dbReference>
<feature type="transmembrane region" description="Helical" evidence="4">
    <location>
        <begin position="934"/>
        <end position="957"/>
    </location>
</feature>
<dbReference type="SMART" id="SM00365">
    <property type="entry name" value="LRR_SD22"/>
    <property type="match status" value="7"/>
</dbReference>
<dbReference type="Pfam" id="PF07714">
    <property type="entry name" value="PK_Tyr_Ser-Thr"/>
    <property type="match status" value="2"/>
</dbReference>
<keyword evidence="7" id="KW-0808">Transferase</keyword>
<dbReference type="GO" id="GO:0004674">
    <property type="term" value="F:protein serine/threonine kinase activity"/>
    <property type="evidence" value="ECO:0007669"/>
    <property type="project" value="UniProtKB-KW"/>
</dbReference>
<dbReference type="Gene3D" id="3.30.200.20">
    <property type="entry name" value="Phosphorylase Kinase, domain 1"/>
    <property type="match status" value="1"/>
</dbReference>
<evidence type="ECO:0000259" key="6">
    <source>
        <dbReference type="PROSITE" id="PS50011"/>
    </source>
</evidence>
<dbReference type="Proteomes" id="UP000007799">
    <property type="component" value="Unassembled WGS sequence"/>
</dbReference>
<evidence type="ECO:0000256" key="5">
    <source>
        <dbReference type="SAM" id="SignalP"/>
    </source>
</evidence>
<accession>F2UQK1</accession>
<feature type="region of interest" description="Disordered" evidence="3">
    <location>
        <begin position="63"/>
        <end position="82"/>
    </location>
</feature>
<dbReference type="SUPFAM" id="SSF56112">
    <property type="entry name" value="Protein kinase-like (PK-like)"/>
    <property type="match status" value="1"/>
</dbReference>
<dbReference type="InterPro" id="IPR003591">
    <property type="entry name" value="Leu-rich_rpt_typical-subtyp"/>
</dbReference>
<dbReference type="Gene3D" id="3.80.10.10">
    <property type="entry name" value="Ribonuclease Inhibitor"/>
    <property type="match status" value="3"/>
</dbReference>
<feature type="region of interest" description="Disordered" evidence="3">
    <location>
        <begin position="1190"/>
        <end position="1213"/>
    </location>
</feature>
<protein>
    <submittedName>
        <fullName evidence="7">Serine/threonine protein kinase</fullName>
    </submittedName>
</protein>
<dbReference type="GO" id="GO:0005524">
    <property type="term" value="F:ATP binding"/>
    <property type="evidence" value="ECO:0007669"/>
    <property type="project" value="InterPro"/>
</dbReference>
<feature type="region of interest" description="Disordered" evidence="3">
    <location>
        <begin position="1097"/>
        <end position="1116"/>
    </location>
</feature>
<gene>
    <name evidence="7" type="ORF">PTSG_10189</name>
</gene>
<keyword evidence="4" id="KW-0812">Transmembrane</keyword>
<dbReference type="InterPro" id="IPR001245">
    <property type="entry name" value="Ser-Thr/Tyr_kinase_cat_dom"/>
</dbReference>
<feature type="domain" description="Protein kinase" evidence="6">
    <location>
        <begin position="996"/>
        <end position="1334"/>
    </location>
</feature>
<dbReference type="PROSITE" id="PS50011">
    <property type="entry name" value="PROTEIN_KINASE_DOM"/>
    <property type="match status" value="1"/>
</dbReference>
<dbReference type="STRING" id="946362.F2UQK1"/>
<name>F2UQK1_SALR5</name>
<evidence type="ECO:0000256" key="3">
    <source>
        <dbReference type="SAM" id="MobiDB-lite"/>
    </source>
</evidence>
<dbReference type="Gene3D" id="1.10.510.10">
    <property type="entry name" value="Transferase(Phosphotransferase) domain 1"/>
    <property type="match status" value="1"/>
</dbReference>
<evidence type="ECO:0000256" key="1">
    <source>
        <dbReference type="ARBA" id="ARBA00022614"/>
    </source>
</evidence>
<sequence>MRRAMMAAMAMLLVMVVVTRVPSTRARSTTAHGDKKLCSDVHGTLDSMVRVLEVHDVPFFPKHGANNKGNDNNNNNHTTGNTMTRETTVLSSLVDLSPIHRMMAAFGCGDRNGDGRGELELLENGEHKAPPAPSGTRFTTYVEERVNVIRRNATANLPLQQEAQLQHRRERRNNDPDVRAGQCTLTSVVNGTCPGADNRGWLTITLSESDDVDNSTDTSTLQAISTFVVDLTVSGHVQEAPLRWIVNNGVWARCRSFSVLDVQFLTFQLSMLNPMARIDTIWIHDSVLLREVGTSWFALKHELVDLELDNNALTSVPDVSGIVTTLKTLSLHGNRIRRINNDTFTGLTLIQQLFLGENLISKIEAQAFDDLTQLQLLTLFANDISAIPSGLFHGLTSLTQLELQQNPITKLDPDMFAELTMLDHLNLEHTLLAQLPATLFRSTTRLTSLALGNNFITSLDETVFSGLSLLEELRIFDNRLTSLPPGLFKNLTALTSLSAGSNDLPALPDDLLQFNTRLSEFLCDNNHLTALPTALFAHNPELWLVSFANNAIRSIDNVLEAAQLSSLEFLNLQNNQLTKLQLPEGLSRLRELDLSDNPMKELPHVTHTPALDTLQLQNHEIKHMDLAPLLRLPNLEVLELDASHGTESLAVLKDTSFTSTARLSTLSLENVNISAVVPSFEHLPPLSLNVLHVGWPGASSDAIPISTVCKLLASSFRELRITHTDYQTIELCPDKTFDSLLLNDNKHLRSIIVHSPLQKLNVSNCTRLTSIDAPPIDTLDISNTNFPPTGALCTRWGRRVLFARNLDEKAFRSEQAIEPLTNCIQRVNVLDLSGNKWLSQLEEINRVTQRAVVLSDEEYWTADFVLLPNRPTPPILQLTDAPIDCAVQLSNQDLRPVRDMAILTPQIVFSFRCTCARGFKMASGGRCVVDDPKIAIAGIAAGSVIGGLFFGLFVAWLSRRYRGLTKRIDLQEQLLVERDEEVMALKKVWEIGFDELRMIKRVAAGAFGVVFKARWDTVTVAVKVLQQAVMAFDISMVLEFEKEVEFLQRTRHPHVVRFFGAGTDPNGSPFLVLEYVAMGSLKDLLGKDMGEVLREVEQGERRSEDNAGVTAEDEEELTLVSTGCDRRAETMTAWDLKLRLLRDVASGMAFIHSLDQMHRDLKSGNVLVSANLRAKITDFGSIRQCFTRDSNQQRTRLSSSSHNDDPQYSQQTGLQTMTSMTLTAGVGTPLYMAPEALTGDKYSFEADVFSFGVLMWEVATQRVPDLIEQEKGSGYRGPILATISNLMADGKRLKFDDSEQDAISEWFQSLTYKCMAQNPRERPSFGELKDHHFA</sequence>
<keyword evidence="5" id="KW-0732">Signal</keyword>
<dbReference type="Pfam" id="PF13855">
    <property type="entry name" value="LRR_8"/>
    <property type="match status" value="2"/>
</dbReference>
<keyword evidence="7" id="KW-0418">Kinase</keyword>
<dbReference type="PANTHER" id="PTHR24366">
    <property type="entry name" value="IG(IMMUNOGLOBULIN) AND LRR(LEUCINE RICH REPEAT) DOMAINS"/>
    <property type="match status" value="1"/>
</dbReference>
<dbReference type="GeneID" id="16069057"/>
<dbReference type="KEGG" id="sre:PTSG_10189"/>
<dbReference type="InterPro" id="IPR000719">
    <property type="entry name" value="Prot_kinase_dom"/>
</dbReference>
<dbReference type="InterPro" id="IPR032675">
    <property type="entry name" value="LRR_dom_sf"/>
</dbReference>
<keyword evidence="4" id="KW-1133">Transmembrane helix</keyword>
<dbReference type="eggNOG" id="KOG0619">
    <property type="taxonomic scope" value="Eukaryota"/>
</dbReference>
<keyword evidence="4" id="KW-0472">Membrane</keyword>
<evidence type="ECO:0000256" key="2">
    <source>
        <dbReference type="ARBA" id="ARBA00022737"/>
    </source>
</evidence>
<evidence type="ECO:0000313" key="7">
    <source>
        <dbReference type="EMBL" id="EGD79906.1"/>
    </source>
</evidence>
<organism evidence="8">
    <name type="scientific">Salpingoeca rosetta (strain ATCC 50818 / BSB-021)</name>
    <dbReference type="NCBI Taxonomy" id="946362"/>
    <lineage>
        <taxon>Eukaryota</taxon>
        <taxon>Choanoflagellata</taxon>
        <taxon>Craspedida</taxon>
        <taxon>Salpingoecidae</taxon>
        <taxon>Salpingoeca</taxon>
    </lineage>
</organism>
<dbReference type="InParanoid" id="F2UQK1"/>
<dbReference type="eggNOG" id="KOG0192">
    <property type="taxonomic scope" value="Eukaryota"/>
</dbReference>
<evidence type="ECO:0000313" key="8">
    <source>
        <dbReference type="Proteomes" id="UP000007799"/>
    </source>
</evidence>
<feature type="compositionally biased region" description="Low complexity" evidence="3">
    <location>
        <begin position="64"/>
        <end position="82"/>
    </location>
</feature>
<dbReference type="InterPro" id="IPR011009">
    <property type="entry name" value="Kinase-like_dom_sf"/>
</dbReference>
<proteinExistence type="predicted"/>
<feature type="chain" id="PRO_5003291321" evidence="5">
    <location>
        <begin position="27"/>
        <end position="1334"/>
    </location>
</feature>
<keyword evidence="7" id="KW-0723">Serine/threonine-protein kinase</keyword>
<keyword evidence="2" id="KW-0677">Repeat</keyword>
<keyword evidence="1" id="KW-0433">Leucine-rich repeat</keyword>
<dbReference type="SUPFAM" id="SSF52058">
    <property type="entry name" value="L domain-like"/>
    <property type="match status" value="2"/>
</dbReference>
<reference evidence="7" key="1">
    <citation type="submission" date="2009-08" db="EMBL/GenBank/DDBJ databases">
        <title>Annotation of Salpingoeca rosetta.</title>
        <authorList>
            <consortium name="The Broad Institute Genome Sequencing Platform"/>
            <person name="Russ C."/>
            <person name="Cuomo C."/>
            <person name="Burger G."/>
            <person name="Gray M.W."/>
            <person name="Holland P.W.H."/>
            <person name="King N."/>
            <person name="Lang F.B.F."/>
            <person name="Roger A.J."/>
            <person name="Ruiz-Trillo I."/>
            <person name="Young S.K."/>
            <person name="Zeng Q."/>
            <person name="Gargeya S."/>
            <person name="Alvarado L."/>
            <person name="Berlin A."/>
            <person name="Chapman S.B."/>
            <person name="Chen Z."/>
            <person name="Freedman E."/>
            <person name="Gellesch M."/>
            <person name="Goldberg J."/>
            <person name="Griggs A."/>
            <person name="Gujja S."/>
            <person name="Heilman E."/>
            <person name="Heiman D."/>
            <person name="Howarth C."/>
            <person name="Mehta T."/>
            <person name="Neiman D."/>
            <person name="Pearson M."/>
            <person name="Roberts A."/>
            <person name="Saif S."/>
            <person name="Shea T."/>
            <person name="Shenoy N."/>
            <person name="Sisk P."/>
            <person name="Stolte C."/>
            <person name="Sykes S."/>
            <person name="White J."/>
            <person name="Yandava C."/>
            <person name="Haas B."/>
            <person name="Nusbaum C."/>
            <person name="Birren B."/>
        </authorList>
    </citation>
    <scope>NUCLEOTIDE SEQUENCE [LARGE SCALE GENOMIC DNA]</scope>
    <source>
        <strain evidence="7">ATCC 50818</strain>
    </source>
</reference>
<evidence type="ECO:0000256" key="4">
    <source>
        <dbReference type="SAM" id="Phobius"/>
    </source>
</evidence>
<dbReference type="SMART" id="SM00369">
    <property type="entry name" value="LRR_TYP"/>
    <property type="match status" value="11"/>
</dbReference>
<keyword evidence="8" id="KW-1185">Reference proteome</keyword>
<dbReference type="RefSeq" id="XP_004988527.1">
    <property type="nucleotide sequence ID" value="XM_004988470.1"/>
</dbReference>
<dbReference type="FunFam" id="3.80.10.10:FF:001164">
    <property type="entry name" value="GH01279p"/>
    <property type="match status" value="1"/>
</dbReference>
<dbReference type="InterPro" id="IPR001611">
    <property type="entry name" value="Leu-rich_rpt"/>
</dbReference>
<dbReference type="PROSITE" id="PS51450">
    <property type="entry name" value="LRR"/>
    <property type="match status" value="3"/>
</dbReference>
<dbReference type="OrthoDB" id="27267at2759"/>
<dbReference type="EMBL" id="GL832989">
    <property type="protein sequence ID" value="EGD79906.1"/>
    <property type="molecule type" value="Genomic_DNA"/>
</dbReference>
<feature type="signal peptide" evidence="5">
    <location>
        <begin position="1"/>
        <end position="26"/>
    </location>
</feature>